<evidence type="ECO:0000256" key="1">
    <source>
        <dbReference type="SAM" id="MobiDB-lite"/>
    </source>
</evidence>
<feature type="region of interest" description="Disordered" evidence="1">
    <location>
        <begin position="109"/>
        <end position="139"/>
    </location>
</feature>
<dbReference type="Proteomes" id="UP000324897">
    <property type="component" value="Chromosome 5"/>
</dbReference>
<dbReference type="PANTHER" id="PTHR11586:SF33">
    <property type="entry name" value="AMINOACYL TRNA SYNTHASE COMPLEX-INTERACTING MULTIFUNCTIONAL PROTEIN 1"/>
    <property type="match status" value="1"/>
</dbReference>
<protein>
    <submittedName>
        <fullName evidence="2">Uncharacterized protein</fullName>
    </submittedName>
</protein>
<evidence type="ECO:0000313" key="3">
    <source>
        <dbReference type="Proteomes" id="UP000324897"/>
    </source>
</evidence>
<dbReference type="InterPro" id="IPR051270">
    <property type="entry name" value="Tyrosine-tRNA_ligase_regulator"/>
</dbReference>
<dbReference type="Gramene" id="TVU47925">
    <property type="protein sequence ID" value="TVU47925"/>
    <property type="gene ID" value="EJB05_07542"/>
</dbReference>
<name>A0A5J9WIY5_9POAL</name>
<sequence>MQFGESAHAHPYFICIIYVHDLKPRRGVPRKEQKKQASASKSKMADDDVSIAKLDIRVELIRKAEKHPDAGSLYMEEIDVGEDNGGTKNSGQQPCQLIELVEPRESVAVGGPSFDAYSDEPEVSISSQWQEQDVREISH</sequence>
<feature type="non-terminal residue" evidence="2">
    <location>
        <position position="1"/>
    </location>
</feature>
<proteinExistence type="predicted"/>
<keyword evidence="3" id="KW-1185">Reference proteome</keyword>
<accession>A0A5J9WIY5</accession>
<comment type="caution">
    <text evidence="2">The sequence shown here is derived from an EMBL/GenBank/DDBJ whole genome shotgun (WGS) entry which is preliminary data.</text>
</comment>
<dbReference type="InterPro" id="IPR012340">
    <property type="entry name" value="NA-bd_OB-fold"/>
</dbReference>
<dbReference type="PANTHER" id="PTHR11586">
    <property type="entry name" value="TRNA-AMINOACYLATION COFACTOR ARC1 FAMILY MEMBER"/>
    <property type="match status" value="1"/>
</dbReference>
<reference evidence="2 3" key="1">
    <citation type="journal article" date="2019" name="Sci. Rep.">
        <title>A high-quality genome of Eragrostis curvula grass provides insights into Poaceae evolution and supports new strategies to enhance forage quality.</title>
        <authorList>
            <person name="Carballo J."/>
            <person name="Santos B.A.C.M."/>
            <person name="Zappacosta D."/>
            <person name="Garbus I."/>
            <person name="Selva J.P."/>
            <person name="Gallo C.A."/>
            <person name="Diaz A."/>
            <person name="Albertini E."/>
            <person name="Caccamo M."/>
            <person name="Echenique V."/>
        </authorList>
    </citation>
    <scope>NUCLEOTIDE SEQUENCE [LARGE SCALE GENOMIC DNA]</scope>
    <source>
        <strain evidence="3">cv. Victoria</strain>
        <tissue evidence="2">Leaf</tissue>
    </source>
</reference>
<dbReference type="EMBL" id="RWGY01000004">
    <property type="protein sequence ID" value="TVU47925.1"/>
    <property type="molecule type" value="Genomic_DNA"/>
</dbReference>
<organism evidence="2 3">
    <name type="scientific">Eragrostis curvula</name>
    <name type="common">weeping love grass</name>
    <dbReference type="NCBI Taxonomy" id="38414"/>
    <lineage>
        <taxon>Eukaryota</taxon>
        <taxon>Viridiplantae</taxon>
        <taxon>Streptophyta</taxon>
        <taxon>Embryophyta</taxon>
        <taxon>Tracheophyta</taxon>
        <taxon>Spermatophyta</taxon>
        <taxon>Magnoliopsida</taxon>
        <taxon>Liliopsida</taxon>
        <taxon>Poales</taxon>
        <taxon>Poaceae</taxon>
        <taxon>PACMAD clade</taxon>
        <taxon>Chloridoideae</taxon>
        <taxon>Eragrostideae</taxon>
        <taxon>Eragrostidinae</taxon>
        <taxon>Eragrostis</taxon>
    </lineage>
</organism>
<dbReference type="OrthoDB" id="19141at2759"/>
<dbReference type="Gene3D" id="2.40.50.140">
    <property type="entry name" value="Nucleic acid-binding proteins"/>
    <property type="match status" value="1"/>
</dbReference>
<gene>
    <name evidence="2" type="ORF">EJB05_07542</name>
</gene>
<dbReference type="AlphaFoldDB" id="A0A5J9WIY5"/>
<dbReference type="SUPFAM" id="SSF50249">
    <property type="entry name" value="Nucleic acid-binding proteins"/>
    <property type="match status" value="1"/>
</dbReference>
<evidence type="ECO:0000313" key="2">
    <source>
        <dbReference type="EMBL" id="TVU47925.1"/>
    </source>
</evidence>